<feature type="non-terminal residue" evidence="1">
    <location>
        <position position="1"/>
    </location>
</feature>
<reference evidence="2" key="1">
    <citation type="journal article" date="2020" name="Stud. Mycol.">
        <title>101 Dothideomycetes genomes: A test case for predicting lifestyles and emergence of pathogens.</title>
        <authorList>
            <person name="Haridas S."/>
            <person name="Albert R."/>
            <person name="Binder M."/>
            <person name="Bloem J."/>
            <person name="LaButti K."/>
            <person name="Salamov A."/>
            <person name="Andreopoulos B."/>
            <person name="Baker S."/>
            <person name="Barry K."/>
            <person name="Bills G."/>
            <person name="Bluhm B."/>
            <person name="Cannon C."/>
            <person name="Castanera R."/>
            <person name="Culley D."/>
            <person name="Daum C."/>
            <person name="Ezra D."/>
            <person name="Gonzalez J."/>
            <person name="Henrissat B."/>
            <person name="Kuo A."/>
            <person name="Liang C."/>
            <person name="Lipzen A."/>
            <person name="Lutzoni F."/>
            <person name="Magnuson J."/>
            <person name="Mondo S."/>
            <person name="Nolan M."/>
            <person name="Ohm R."/>
            <person name="Pangilinan J."/>
            <person name="Park H.-J."/>
            <person name="Ramirez L."/>
            <person name="Alfaro M."/>
            <person name="Sun H."/>
            <person name="Tritt A."/>
            <person name="Yoshinaga Y."/>
            <person name="Zwiers L.-H."/>
            <person name="Turgeon B."/>
            <person name="Goodwin S."/>
            <person name="Spatafora J."/>
            <person name="Crous P."/>
            <person name="Grigoriev I."/>
        </authorList>
    </citation>
    <scope>NUCLEOTIDE SEQUENCE [LARGE SCALE GENOMIC DNA]</scope>
    <source>
        <strain evidence="2">CECT 20119</strain>
    </source>
</reference>
<evidence type="ECO:0000313" key="2">
    <source>
        <dbReference type="Proteomes" id="UP000799538"/>
    </source>
</evidence>
<dbReference type="EMBL" id="ML992518">
    <property type="protein sequence ID" value="KAF2219237.1"/>
    <property type="molecule type" value="Genomic_DNA"/>
</dbReference>
<feature type="non-terminal residue" evidence="1">
    <location>
        <position position="381"/>
    </location>
</feature>
<protein>
    <submittedName>
        <fullName evidence="1">Uncharacterized protein</fullName>
    </submittedName>
</protein>
<accession>A0A6A6G0P6</accession>
<sequence>LSGHITPDQLILLFTCDVDSHQLAVKFATPLTILPKLRLCAIRLAATYEPRIASLARSVAFLCTGQIDRSRLPAFKWLDLPREIRLLTLQYTDLITPMSEVNWSPSLKFHLIYSGLVSQVGHTLSDVYDGSNDFKQCWQHMDEGCFCGRYHSAYHGLCDCWQPPIPLMLTSKEMLADSQEIFFKGNKFITLPDDPPGVPKLGSIGKRHPASRFLRDFMPKAALVHLRYVEIVFPVFTSLPFPFFAEWYPVHEDWLKLIRFMNKELRVNKLTLSLCAADATPDTEESHRRTHITPTEVVLIEETYLRIVEPLAELKGLHRFFAHVAEPMRWSIHHHADSVEELDEMHQHATGRQVKFERMVMGEDYSACKAGKCLERVSQWR</sequence>
<organism evidence="1 2">
    <name type="scientific">Elsinoe ampelina</name>
    <dbReference type="NCBI Taxonomy" id="302913"/>
    <lineage>
        <taxon>Eukaryota</taxon>
        <taxon>Fungi</taxon>
        <taxon>Dikarya</taxon>
        <taxon>Ascomycota</taxon>
        <taxon>Pezizomycotina</taxon>
        <taxon>Dothideomycetes</taxon>
        <taxon>Dothideomycetidae</taxon>
        <taxon>Myriangiales</taxon>
        <taxon>Elsinoaceae</taxon>
        <taxon>Elsinoe</taxon>
    </lineage>
</organism>
<proteinExistence type="predicted"/>
<dbReference type="OrthoDB" id="2099276at2759"/>
<dbReference type="Proteomes" id="UP000799538">
    <property type="component" value="Unassembled WGS sequence"/>
</dbReference>
<gene>
    <name evidence="1" type="ORF">BDZ85DRAFT_168111</name>
</gene>
<keyword evidence="2" id="KW-1185">Reference proteome</keyword>
<evidence type="ECO:0000313" key="1">
    <source>
        <dbReference type="EMBL" id="KAF2219237.1"/>
    </source>
</evidence>
<name>A0A6A6G0P6_9PEZI</name>
<dbReference type="AlphaFoldDB" id="A0A6A6G0P6"/>